<dbReference type="RefSeq" id="WP_407280689.1">
    <property type="nucleotide sequence ID" value="NZ_CP141259.1"/>
</dbReference>
<evidence type="ECO:0000256" key="1">
    <source>
        <dbReference type="ARBA" id="ARBA00023015"/>
    </source>
</evidence>
<dbReference type="SUPFAM" id="SSF51182">
    <property type="entry name" value="RmlC-like cupins"/>
    <property type="match status" value="1"/>
</dbReference>
<organism evidence="5 6">
    <name type="scientific">Aromatoleum evansii</name>
    <name type="common">Azoarcus evansii</name>
    <dbReference type="NCBI Taxonomy" id="59406"/>
    <lineage>
        <taxon>Bacteria</taxon>
        <taxon>Pseudomonadati</taxon>
        <taxon>Pseudomonadota</taxon>
        <taxon>Betaproteobacteria</taxon>
        <taxon>Rhodocyclales</taxon>
        <taxon>Rhodocyclaceae</taxon>
        <taxon>Aromatoleum</taxon>
    </lineage>
</organism>
<dbReference type="Proteomes" id="UP001626593">
    <property type="component" value="Chromosome"/>
</dbReference>
<name>A0ABZ1ARF9_AROEV</name>
<evidence type="ECO:0000313" key="5">
    <source>
        <dbReference type="EMBL" id="WRL48450.1"/>
    </source>
</evidence>
<keyword evidence="6" id="KW-1185">Reference proteome</keyword>
<dbReference type="Gene3D" id="1.10.10.60">
    <property type="entry name" value="Homeodomain-like"/>
    <property type="match status" value="2"/>
</dbReference>
<dbReference type="SMART" id="SM00342">
    <property type="entry name" value="HTH_ARAC"/>
    <property type="match status" value="1"/>
</dbReference>
<feature type="domain" description="HTH araC/xylS-type" evidence="4">
    <location>
        <begin position="212"/>
        <end position="311"/>
    </location>
</feature>
<sequence length="318" mass="34653">MKEIFDPQAADPTTLSEGLRRDGLETRLAGELRASLGEALARIGAGRMPLQLPGLPPEIVTRGEGHFHVAPELFVQLSGWTEFRFPHAECRLGPGEALLMPPQLLHAERVGGAEGEAFRNIVIYAAGDSLTCHFAHEAAPGVPGILHLEARRHAQAARVREWMSDAARIVTSGEDEWGRAQRCGLVVAAIGGVLRALDDTSADPRAEPPLVARVRLLVQNQLGDHALSVRRLAQQSGCTADYLSHVFSRATGEHLIAYITRQRVERAAHLLRHTELAGKEVAWACGFATPSYFIRNFRAQFGVTPRAWRASAGERGLV</sequence>
<keyword evidence="3" id="KW-0804">Transcription</keyword>
<reference evidence="5 6" key="1">
    <citation type="submission" date="2023-12" db="EMBL/GenBank/DDBJ databases">
        <title>A. evansii MAY27, complete genome.</title>
        <authorList>
            <person name="Wang Y."/>
        </authorList>
    </citation>
    <scope>NUCLEOTIDE SEQUENCE [LARGE SCALE GENOMIC DNA]</scope>
    <source>
        <strain evidence="5 6">MAY27</strain>
    </source>
</reference>
<gene>
    <name evidence="5" type="ORF">U5817_10465</name>
</gene>
<evidence type="ECO:0000259" key="4">
    <source>
        <dbReference type="PROSITE" id="PS01124"/>
    </source>
</evidence>
<dbReference type="Gene3D" id="2.60.120.10">
    <property type="entry name" value="Jelly Rolls"/>
    <property type="match status" value="1"/>
</dbReference>
<proteinExistence type="predicted"/>
<dbReference type="InterPro" id="IPR011051">
    <property type="entry name" value="RmlC_Cupin_sf"/>
</dbReference>
<dbReference type="PROSITE" id="PS01124">
    <property type="entry name" value="HTH_ARAC_FAMILY_2"/>
    <property type="match status" value="1"/>
</dbReference>
<dbReference type="PANTHER" id="PTHR46796">
    <property type="entry name" value="HTH-TYPE TRANSCRIPTIONAL ACTIVATOR RHAS-RELATED"/>
    <property type="match status" value="1"/>
</dbReference>
<accession>A0ABZ1ARF9</accession>
<evidence type="ECO:0000313" key="6">
    <source>
        <dbReference type="Proteomes" id="UP001626593"/>
    </source>
</evidence>
<protein>
    <submittedName>
        <fullName evidence="5">Helix-turn-helix transcriptional regulator</fullName>
    </submittedName>
</protein>
<dbReference type="InterPro" id="IPR009057">
    <property type="entry name" value="Homeodomain-like_sf"/>
</dbReference>
<dbReference type="SUPFAM" id="SSF46689">
    <property type="entry name" value="Homeodomain-like"/>
    <property type="match status" value="1"/>
</dbReference>
<keyword evidence="1" id="KW-0805">Transcription regulation</keyword>
<keyword evidence="2" id="KW-0238">DNA-binding</keyword>
<dbReference type="InterPro" id="IPR018060">
    <property type="entry name" value="HTH_AraC"/>
</dbReference>
<dbReference type="InterPro" id="IPR050204">
    <property type="entry name" value="AraC_XylS_family_regulators"/>
</dbReference>
<dbReference type="EMBL" id="CP141259">
    <property type="protein sequence ID" value="WRL48450.1"/>
    <property type="molecule type" value="Genomic_DNA"/>
</dbReference>
<evidence type="ECO:0000256" key="2">
    <source>
        <dbReference type="ARBA" id="ARBA00023125"/>
    </source>
</evidence>
<dbReference type="InterPro" id="IPR014710">
    <property type="entry name" value="RmlC-like_jellyroll"/>
</dbReference>
<dbReference type="Pfam" id="PF12833">
    <property type="entry name" value="HTH_18"/>
    <property type="match status" value="1"/>
</dbReference>
<evidence type="ECO:0000256" key="3">
    <source>
        <dbReference type="ARBA" id="ARBA00023163"/>
    </source>
</evidence>